<keyword evidence="3" id="KW-0328">Glycosyltransferase</keyword>
<comment type="similarity">
    <text evidence="1">Belongs to the ComF/GntX family.</text>
</comment>
<feature type="domain" description="Phosphoribosyltransferase" evidence="2">
    <location>
        <begin position="174"/>
        <end position="228"/>
    </location>
</feature>
<keyword evidence="3" id="KW-0808">Transferase</keyword>
<gene>
    <name evidence="3" type="ORF">AALT52_02560</name>
</gene>
<dbReference type="SUPFAM" id="SSF53271">
    <property type="entry name" value="PRTase-like"/>
    <property type="match status" value="1"/>
</dbReference>
<dbReference type="EMBL" id="JBCLUF010000006">
    <property type="protein sequence ID" value="MEY8661779.1"/>
    <property type="molecule type" value="Genomic_DNA"/>
</dbReference>
<keyword evidence="4" id="KW-1185">Reference proteome</keyword>
<accession>A0ABV4DMS4</accession>
<protein>
    <submittedName>
        <fullName evidence="3">Phosphoribosyltransferase family protein</fullName>
    </submittedName>
</protein>
<evidence type="ECO:0000313" key="3">
    <source>
        <dbReference type="EMBL" id="MEY8661779.1"/>
    </source>
</evidence>
<dbReference type="Proteomes" id="UP001565236">
    <property type="component" value="Unassembled WGS sequence"/>
</dbReference>
<reference evidence="3 4" key="1">
    <citation type="submission" date="2024-03" db="EMBL/GenBank/DDBJ databases">
        <title>Mouse gut bacterial collection (mGBC) of GemPharmatech.</title>
        <authorList>
            <person name="He Y."/>
            <person name="Dong L."/>
            <person name="Wu D."/>
            <person name="Gao X."/>
            <person name="Lin Z."/>
        </authorList>
    </citation>
    <scope>NUCLEOTIDE SEQUENCE [LARGE SCALE GENOMIC DNA]</scope>
    <source>
        <strain evidence="3 4">15-30</strain>
    </source>
</reference>
<evidence type="ECO:0000259" key="2">
    <source>
        <dbReference type="Pfam" id="PF00156"/>
    </source>
</evidence>
<dbReference type="CDD" id="cd06223">
    <property type="entry name" value="PRTases_typeI"/>
    <property type="match status" value="1"/>
</dbReference>
<organism evidence="3 4">
    <name type="scientific">Ligilactobacillus faecis</name>
    <dbReference type="NCBI Taxonomy" id="762833"/>
    <lineage>
        <taxon>Bacteria</taxon>
        <taxon>Bacillati</taxon>
        <taxon>Bacillota</taxon>
        <taxon>Bacilli</taxon>
        <taxon>Lactobacillales</taxon>
        <taxon>Lactobacillaceae</taxon>
        <taxon>Ligilactobacillus</taxon>
    </lineage>
</organism>
<evidence type="ECO:0000313" key="4">
    <source>
        <dbReference type="Proteomes" id="UP001565236"/>
    </source>
</evidence>
<dbReference type="Gene3D" id="3.40.50.2020">
    <property type="match status" value="1"/>
</dbReference>
<evidence type="ECO:0000256" key="1">
    <source>
        <dbReference type="ARBA" id="ARBA00008007"/>
    </source>
</evidence>
<proteinExistence type="inferred from homology"/>
<name>A0ABV4DMS4_9LACO</name>
<dbReference type="PANTHER" id="PTHR47505:SF1">
    <property type="entry name" value="DNA UTILIZATION PROTEIN YHGH"/>
    <property type="match status" value="1"/>
</dbReference>
<dbReference type="InterPro" id="IPR029057">
    <property type="entry name" value="PRTase-like"/>
</dbReference>
<dbReference type="RefSeq" id="WP_369940909.1">
    <property type="nucleotide sequence ID" value="NZ_JBCLUF010000006.1"/>
</dbReference>
<sequence>MAKCLLCGKTSDQTLGLKELLCFSPLYVPPICLTCEQTFVKLQRPVCPNCDKQQTTHKLCKDCQKWQQHYGYLIANKSFYRYDTQAMKDYFERYKFLGEYRLYQVFAPLLVQYVKTYLRLGWGLVVIPSDEETLKKRGYDQVKSFYQGLELEEYFYHKQNFGRKKQSHKARAERLSSNCPFIYKGPADLKQRSFVIADDIYTTGSTLYHAASLLKAHNCGTLRFVTLAR</sequence>
<dbReference type="InterPro" id="IPR051910">
    <property type="entry name" value="ComF/GntX_DNA_util-trans"/>
</dbReference>
<dbReference type="GO" id="GO:0016757">
    <property type="term" value="F:glycosyltransferase activity"/>
    <property type="evidence" value="ECO:0007669"/>
    <property type="project" value="UniProtKB-KW"/>
</dbReference>
<comment type="caution">
    <text evidence="3">The sequence shown here is derived from an EMBL/GenBank/DDBJ whole genome shotgun (WGS) entry which is preliminary data.</text>
</comment>
<dbReference type="InterPro" id="IPR000836">
    <property type="entry name" value="PRTase_dom"/>
</dbReference>
<dbReference type="Pfam" id="PF00156">
    <property type="entry name" value="Pribosyltran"/>
    <property type="match status" value="1"/>
</dbReference>
<dbReference type="PANTHER" id="PTHR47505">
    <property type="entry name" value="DNA UTILIZATION PROTEIN YHGH"/>
    <property type="match status" value="1"/>
</dbReference>